<gene>
    <name evidence="9" type="ORF">BT63DRAFT_211205</name>
</gene>
<evidence type="ECO:0000256" key="4">
    <source>
        <dbReference type="ARBA" id="ARBA00023136"/>
    </source>
</evidence>
<reference evidence="9" key="1">
    <citation type="journal article" date="2020" name="Stud. Mycol.">
        <title>101 Dothideomycetes genomes: a test case for predicting lifestyles and emergence of pathogens.</title>
        <authorList>
            <person name="Haridas S."/>
            <person name="Albert R."/>
            <person name="Binder M."/>
            <person name="Bloem J."/>
            <person name="Labutti K."/>
            <person name="Salamov A."/>
            <person name="Andreopoulos B."/>
            <person name="Baker S."/>
            <person name="Barry K."/>
            <person name="Bills G."/>
            <person name="Bluhm B."/>
            <person name="Cannon C."/>
            <person name="Castanera R."/>
            <person name="Culley D."/>
            <person name="Daum C."/>
            <person name="Ezra D."/>
            <person name="Gonzalez J."/>
            <person name="Henrissat B."/>
            <person name="Kuo A."/>
            <person name="Liang C."/>
            <person name="Lipzen A."/>
            <person name="Lutzoni F."/>
            <person name="Magnuson J."/>
            <person name="Mondo S."/>
            <person name="Nolan M."/>
            <person name="Ohm R."/>
            <person name="Pangilinan J."/>
            <person name="Park H.-J."/>
            <person name="Ramirez L."/>
            <person name="Alfaro M."/>
            <person name="Sun H."/>
            <person name="Tritt A."/>
            <person name="Yoshinaga Y."/>
            <person name="Zwiers L.-H."/>
            <person name="Turgeon B."/>
            <person name="Goodwin S."/>
            <person name="Spatafora J."/>
            <person name="Crous P."/>
            <person name="Grigoriev I."/>
        </authorList>
    </citation>
    <scope>NUCLEOTIDE SEQUENCE</scope>
    <source>
        <strain evidence="9">CBS 115976</strain>
    </source>
</reference>
<proteinExistence type="inferred from homology"/>
<dbReference type="GO" id="GO:0016020">
    <property type="term" value="C:membrane"/>
    <property type="evidence" value="ECO:0007669"/>
    <property type="project" value="UniProtKB-SubCell"/>
</dbReference>
<keyword evidence="4 7" id="KW-0472">Membrane</keyword>
<protein>
    <recommendedName>
        <fullName evidence="8">Rhodopsin domain-containing protein</fullName>
    </recommendedName>
</protein>
<feature type="transmembrane region" description="Helical" evidence="7">
    <location>
        <begin position="216"/>
        <end position="238"/>
    </location>
</feature>
<evidence type="ECO:0000313" key="9">
    <source>
        <dbReference type="EMBL" id="KAF2671247.1"/>
    </source>
</evidence>
<dbReference type="AlphaFoldDB" id="A0A6A6UIF8"/>
<feature type="region of interest" description="Disordered" evidence="6">
    <location>
        <begin position="309"/>
        <end position="353"/>
    </location>
</feature>
<evidence type="ECO:0000259" key="8">
    <source>
        <dbReference type="Pfam" id="PF20684"/>
    </source>
</evidence>
<evidence type="ECO:0000256" key="7">
    <source>
        <dbReference type="SAM" id="Phobius"/>
    </source>
</evidence>
<evidence type="ECO:0000313" key="10">
    <source>
        <dbReference type="Proteomes" id="UP000799302"/>
    </source>
</evidence>
<feature type="transmembrane region" description="Helical" evidence="7">
    <location>
        <begin position="253"/>
        <end position="275"/>
    </location>
</feature>
<dbReference type="InterPro" id="IPR052337">
    <property type="entry name" value="SAT4-like"/>
</dbReference>
<feature type="compositionally biased region" description="Polar residues" evidence="6">
    <location>
        <begin position="309"/>
        <end position="322"/>
    </location>
</feature>
<dbReference type="Pfam" id="PF20684">
    <property type="entry name" value="Fung_rhodopsin"/>
    <property type="match status" value="1"/>
</dbReference>
<dbReference type="Proteomes" id="UP000799302">
    <property type="component" value="Unassembled WGS sequence"/>
</dbReference>
<feature type="transmembrane region" description="Helical" evidence="7">
    <location>
        <begin position="55"/>
        <end position="76"/>
    </location>
</feature>
<organism evidence="9 10">
    <name type="scientific">Microthyrium microscopicum</name>
    <dbReference type="NCBI Taxonomy" id="703497"/>
    <lineage>
        <taxon>Eukaryota</taxon>
        <taxon>Fungi</taxon>
        <taxon>Dikarya</taxon>
        <taxon>Ascomycota</taxon>
        <taxon>Pezizomycotina</taxon>
        <taxon>Dothideomycetes</taxon>
        <taxon>Dothideomycetes incertae sedis</taxon>
        <taxon>Microthyriales</taxon>
        <taxon>Microthyriaceae</taxon>
        <taxon>Microthyrium</taxon>
    </lineage>
</organism>
<evidence type="ECO:0000256" key="3">
    <source>
        <dbReference type="ARBA" id="ARBA00022989"/>
    </source>
</evidence>
<dbReference type="EMBL" id="MU004233">
    <property type="protein sequence ID" value="KAF2671247.1"/>
    <property type="molecule type" value="Genomic_DNA"/>
</dbReference>
<comment type="subcellular location">
    <subcellularLocation>
        <location evidence="1">Membrane</location>
        <topology evidence="1">Multi-pass membrane protein</topology>
    </subcellularLocation>
</comment>
<comment type="similarity">
    <text evidence="5">Belongs to the SAT4 family.</text>
</comment>
<dbReference type="InterPro" id="IPR049326">
    <property type="entry name" value="Rhodopsin_dom_fungi"/>
</dbReference>
<evidence type="ECO:0000256" key="5">
    <source>
        <dbReference type="ARBA" id="ARBA00038359"/>
    </source>
</evidence>
<name>A0A6A6UIF8_9PEZI</name>
<feature type="domain" description="Rhodopsin" evidence="8">
    <location>
        <begin position="40"/>
        <end position="279"/>
    </location>
</feature>
<keyword evidence="3 7" id="KW-1133">Transmembrane helix</keyword>
<keyword evidence="2 7" id="KW-0812">Transmembrane</keyword>
<dbReference type="PANTHER" id="PTHR33048">
    <property type="entry name" value="PTH11-LIKE INTEGRAL MEMBRANE PROTEIN (AFU_ORTHOLOGUE AFUA_5G11245)"/>
    <property type="match status" value="1"/>
</dbReference>
<feature type="transmembrane region" description="Helical" evidence="7">
    <location>
        <begin position="96"/>
        <end position="112"/>
    </location>
</feature>
<feature type="transmembrane region" description="Helical" evidence="7">
    <location>
        <begin position="133"/>
        <end position="152"/>
    </location>
</feature>
<evidence type="ECO:0000256" key="6">
    <source>
        <dbReference type="SAM" id="MobiDB-lite"/>
    </source>
</evidence>
<evidence type="ECO:0000256" key="2">
    <source>
        <dbReference type="ARBA" id="ARBA00022692"/>
    </source>
</evidence>
<feature type="transmembrane region" description="Helical" evidence="7">
    <location>
        <begin position="22"/>
        <end position="43"/>
    </location>
</feature>
<dbReference type="PANTHER" id="PTHR33048:SF129">
    <property type="entry name" value="INTEGRAL MEMBRANE PROTEIN-RELATED"/>
    <property type="match status" value="1"/>
</dbReference>
<evidence type="ECO:0000256" key="1">
    <source>
        <dbReference type="ARBA" id="ARBA00004141"/>
    </source>
</evidence>
<sequence length="353" mass="38981">MASMDASSAHAPAIPPSRGPQLIAISTSLFSLSTSIFGWRTYIRIRSRRLWWDDYFLIAAVSMGITMYGLVIYTYALGYGKSMMELATKPEKIADIFKFNFALQIILIWAVTSTKLSASLTLLRLRDNKYWRWFLYFLMAVLVGFAISNLAVELTQCRPLSTFWNPEQPGSACRPGTVNAQVAQFNSGFFIATDTLLSLMPLTFIYKIRRHWFEKVIVMVLMSLGLLASSVAIIRLVVLPKILKTKDPTRDTVTLALLGLGELYVGIFAVSSPALKSSFSTILKKLGVHGMTTKQTTGGRTAHLNTFQSDYTGPTAAGSEQSSPHREKFHSVGSAILHDEEAGLTNGQQNGTS</sequence>
<accession>A0A6A6UIF8</accession>
<feature type="transmembrane region" description="Helical" evidence="7">
    <location>
        <begin position="185"/>
        <end position="204"/>
    </location>
</feature>
<keyword evidence="10" id="KW-1185">Reference proteome</keyword>
<dbReference type="OrthoDB" id="5278984at2759"/>